<organism evidence="2 3">
    <name type="scientific">Planotetraspora silvatica</name>
    <dbReference type="NCBI Taxonomy" id="234614"/>
    <lineage>
        <taxon>Bacteria</taxon>
        <taxon>Bacillati</taxon>
        <taxon>Actinomycetota</taxon>
        <taxon>Actinomycetes</taxon>
        <taxon>Streptosporangiales</taxon>
        <taxon>Streptosporangiaceae</taxon>
        <taxon>Planotetraspora</taxon>
    </lineage>
</organism>
<evidence type="ECO:0000313" key="3">
    <source>
        <dbReference type="Proteomes" id="UP000644610"/>
    </source>
</evidence>
<protein>
    <submittedName>
        <fullName evidence="2">Uncharacterized protein</fullName>
    </submittedName>
</protein>
<proteinExistence type="predicted"/>
<evidence type="ECO:0000313" key="2">
    <source>
        <dbReference type="EMBL" id="GII46962.1"/>
    </source>
</evidence>
<gene>
    <name evidence="2" type="ORF">Psi02_33860</name>
</gene>
<keyword evidence="1" id="KW-1133">Transmembrane helix</keyword>
<reference evidence="2" key="1">
    <citation type="submission" date="2021-01" db="EMBL/GenBank/DDBJ databases">
        <title>Whole genome shotgun sequence of Planotetraspora silvatica NBRC 100141.</title>
        <authorList>
            <person name="Komaki H."/>
            <person name="Tamura T."/>
        </authorList>
    </citation>
    <scope>NUCLEOTIDE SEQUENCE</scope>
    <source>
        <strain evidence="2">NBRC 100141</strain>
    </source>
</reference>
<keyword evidence="1" id="KW-0472">Membrane</keyword>
<keyword evidence="3" id="KW-1185">Reference proteome</keyword>
<keyword evidence="1" id="KW-0812">Transmembrane</keyword>
<dbReference type="Proteomes" id="UP000644610">
    <property type="component" value="Unassembled WGS sequence"/>
</dbReference>
<evidence type="ECO:0000256" key="1">
    <source>
        <dbReference type="SAM" id="Phobius"/>
    </source>
</evidence>
<dbReference type="RefSeq" id="WP_203975117.1">
    <property type="nucleotide sequence ID" value="NZ_BAAAKY010000014.1"/>
</dbReference>
<comment type="caution">
    <text evidence="2">The sequence shown here is derived from an EMBL/GenBank/DDBJ whole genome shotgun (WGS) entry which is preliminary data.</text>
</comment>
<feature type="transmembrane region" description="Helical" evidence="1">
    <location>
        <begin position="21"/>
        <end position="41"/>
    </location>
</feature>
<name>A0A8J3UNF7_9ACTN</name>
<dbReference type="AlphaFoldDB" id="A0A8J3UNF7"/>
<accession>A0A8J3UNF7</accession>
<sequence>MVTDETWALIAPRPSRTRRTAVAASILLVMAVLAVTAWWAGAVVPRLSVTPTLVEPGGPAGSVRLHVWVRNEGLVRTEPWSISPGTTLPVRAVEPHAPDAGGELLSLPGEAETLPGGAGRPLILDLQVPCGPEPPDGSLEMVVYGPRGGHEIRLAWKDGRLPDWRHRVVEAACARSGG</sequence>
<dbReference type="EMBL" id="BOOQ01000022">
    <property type="protein sequence ID" value="GII46962.1"/>
    <property type="molecule type" value="Genomic_DNA"/>
</dbReference>